<dbReference type="EMBL" id="JACVVK020000025">
    <property type="protein sequence ID" value="KAK7502611.1"/>
    <property type="molecule type" value="Genomic_DNA"/>
</dbReference>
<dbReference type="AlphaFoldDB" id="A0ABD0LTP4"/>
<name>A0ABD0LTP4_9CAEN</name>
<reference evidence="2 3" key="1">
    <citation type="journal article" date="2023" name="Sci. Data">
        <title>Genome assembly of the Korean intertidal mud-creeper Batillaria attramentaria.</title>
        <authorList>
            <person name="Patra A.K."/>
            <person name="Ho P.T."/>
            <person name="Jun S."/>
            <person name="Lee S.J."/>
            <person name="Kim Y."/>
            <person name="Won Y.J."/>
        </authorList>
    </citation>
    <scope>NUCLEOTIDE SEQUENCE [LARGE SCALE GENOMIC DNA]</scope>
    <source>
        <strain evidence="2">Wonlab-2016</strain>
    </source>
</reference>
<comment type="caution">
    <text evidence="2">The sequence shown here is derived from an EMBL/GenBank/DDBJ whole genome shotgun (WGS) entry which is preliminary data.</text>
</comment>
<sequence>MPRQQRRGDDPKLPGRSRDLRTGSDDGRGGMGAALPWRIRGLRGADPHSRSPNPSVFLAAELSAELEKRGAHFESKGPDVYDPETGLHQDG</sequence>
<feature type="region of interest" description="Disordered" evidence="1">
    <location>
        <begin position="1"/>
        <end position="35"/>
    </location>
</feature>
<evidence type="ECO:0000256" key="1">
    <source>
        <dbReference type="SAM" id="MobiDB-lite"/>
    </source>
</evidence>
<feature type="region of interest" description="Disordered" evidence="1">
    <location>
        <begin position="69"/>
        <end position="91"/>
    </location>
</feature>
<feature type="compositionally biased region" description="Basic and acidic residues" evidence="1">
    <location>
        <begin position="1"/>
        <end position="28"/>
    </location>
</feature>
<dbReference type="Proteomes" id="UP001519460">
    <property type="component" value="Unassembled WGS sequence"/>
</dbReference>
<organism evidence="2 3">
    <name type="scientific">Batillaria attramentaria</name>
    <dbReference type="NCBI Taxonomy" id="370345"/>
    <lineage>
        <taxon>Eukaryota</taxon>
        <taxon>Metazoa</taxon>
        <taxon>Spiralia</taxon>
        <taxon>Lophotrochozoa</taxon>
        <taxon>Mollusca</taxon>
        <taxon>Gastropoda</taxon>
        <taxon>Caenogastropoda</taxon>
        <taxon>Sorbeoconcha</taxon>
        <taxon>Cerithioidea</taxon>
        <taxon>Batillariidae</taxon>
        <taxon>Batillaria</taxon>
    </lineage>
</organism>
<gene>
    <name evidence="2" type="ORF">BaRGS_00006186</name>
</gene>
<accession>A0ABD0LTP4</accession>
<evidence type="ECO:0000313" key="2">
    <source>
        <dbReference type="EMBL" id="KAK7502611.1"/>
    </source>
</evidence>
<proteinExistence type="predicted"/>
<evidence type="ECO:0000313" key="3">
    <source>
        <dbReference type="Proteomes" id="UP001519460"/>
    </source>
</evidence>
<protein>
    <submittedName>
        <fullName evidence="2">Uncharacterized protein</fullName>
    </submittedName>
</protein>
<keyword evidence="3" id="KW-1185">Reference proteome</keyword>